<dbReference type="Proteomes" id="UP000001739">
    <property type="component" value="Chromosome 2"/>
</dbReference>
<reference evidence="1 2" key="1">
    <citation type="journal article" date="2011" name="J. Bacteriol.">
        <title>Complete genome sequence of the plant growth-promoting endophyte Burkholderia phytofirmans strain PsJN.</title>
        <authorList>
            <person name="Weilharter A."/>
            <person name="Mitter B."/>
            <person name="Shin M.V."/>
            <person name="Chain P.S."/>
            <person name="Nowak J."/>
            <person name="Sessitsch A."/>
        </authorList>
    </citation>
    <scope>NUCLEOTIDE SEQUENCE [LARGE SCALE GENOMIC DNA]</scope>
    <source>
        <strain evidence="2">DSM 17436 / LMG 22146 / PsJN</strain>
    </source>
</reference>
<dbReference type="EMBL" id="CP001053">
    <property type="protein sequence ID" value="ACD20974.1"/>
    <property type="molecule type" value="Genomic_DNA"/>
</dbReference>
<proteinExistence type="predicted"/>
<gene>
    <name evidence="1" type="ordered locus">Bphyt_6676</name>
</gene>
<evidence type="ECO:0000313" key="2">
    <source>
        <dbReference type="Proteomes" id="UP000001739"/>
    </source>
</evidence>
<sequence>MGWPLQAVAVLLLDAAKVSNPQMRTFNGRNLKVGKSWTAVLRRT</sequence>
<accession>B2T972</accession>
<organism evidence="1 2">
    <name type="scientific">Paraburkholderia phytofirmans (strain DSM 17436 / LMG 22146 / PsJN)</name>
    <name type="common">Burkholderia phytofirmans</name>
    <dbReference type="NCBI Taxonomy" id="398527"/>
    <lineage>
        <taxon>Bacteria</taxon>
        <taxon>Pseudomonadati</taxon>
        <taxon>Pseudomonadota</taxon>
        <taxon>Betaproteobacteria</taxon>
        <taxon>Burkholderiales</taxon>
        <taxon>Burkholderiaceae</taxon>
        <taxon>Paraburkholderia</taxon>
    </lineage>
</organism>
<dbReference type="HOGENOM" id="CLU_3213535_0_0_4"/>
<name>B2T972_PARPJ</name>
<evidence type="ECO:0000313" key="1">
    <source>
        <dbReference type="EMBL" id="ACD20974.1"/>
    </source>
</evidence>
<dbReference type="KEGG" id="bpy:Bphyt_6676"/>
<protein>
    <submittedName>
        <fullName evidence="1">Uncharacterized protein</fullName>
    </submittedName>
</protein>
<dbReference type="AlphaFoldDB" id="B2T972"/>